<feature type="binding site" evidence="9">
    <location>
        <position position="76"/>
    </location>
    <ligand>
        <name>substrate</name>
    </ligand>
</feature>
<dbReference type="InterPro" id="IPR004821">
    <property type="entry name" value="Cyt_trans-like"/>
</dbReference>
<dbReference type="Proteomes" id="UP000272193">
    <property type="component" value="Unassembled WGS sequence"/>
</dbReference>
<feature type="binding site" evidence="9">
    <location>
        <begin position="91"/>
        <end position="93"/>
    </location>
    <ligand>
        <name>ATP</name>
        <dbReference type="ChEBI" id="CHEBI:30616"/>
    </ligand>
</feature>
<keyword evidence="2 9" id="KW-0808">Transferase</keyword>
<sequence>MSIDVLAVYPGTFDPITLGHEDVIRRACQLFDRVIVGVAAGHHKKTLFSLPERIEMVREAVQAYPQVSVESFDGLVRDFVVARGGKAMVRGLRAVTDFDYEFQLAGMNRALMPDVETVFLTPGDRFQFISSTFVREIALLGGEVDKFVSSHVLLRLKAKAHALPGAAPASGNS</sequence>
<dbReference type="GO" id="GO:0015937">
    <property type="term" value="P:coenzyme A biosynthetic process"/>
    <property type="evidence" value="ECO:0007669"/>
    <property type="project" value="UniProtKB-UniRule"/>
</dbReference>
<keyword evidence="7 9" id="KW-0173">Coenzyme A biosynthesis</keyword>
<dbReference type="HAMAP" id="MF_00151">
    <property type="entry name" value="PPAT_bact"/>
    <property type="match status" value="1"/>
</dbReference>
<feature type="binding site" evidence="9">
    <location>
        <position position="12"/>
    </location>
    <ligand>
        <name>substrate</name>
    </ligand>
</feature>
<comment type="catalytic activity">
    <reaction evidence="8 9">
        <text>(R)-4'-phosphopantetheine + ATP + H(+) = 3'-dephospho-CoA + diphosphate</text>
        <dbReference type="Rhea" id="RHEA:19801"/>
        <dbReference type="ChEBI" id="CHEBI:15378"/>
        <dbReference type="ChEBI" id="CHEBI:30616"/>
        <dbReference type="ChEBI" id="CHEBI:33019"/>
        <dbReference type="ChEBI" id="CHEBI:57328"/>
        <dbReference type="ChEBI" id="CHEBI:61723"/>
        <dbReference type="EC" id="2.7.7.3"/>
    </reaction>
</comment>
<feature type="domain" description="Cytidyltransferase-like" evidence="10">
    <location>
        <begin position="8"/>
        <end position="136"/>
    </location>
</feature>
<feature type="binding site" evidence="9">
    <location>
        <position position="101"/>
    </location>
    <ligand>
        <name>ATP</name>
        <dbReference type="ChEBI" id="CHEBI:30616"/>
    </ligand>
</feature>
<evidence type="ECO:0000256" key="2">
    <source>
        <dbReference type="ARBA" id="ARBA00022679"/>
    </source>
</evidence>
<dbReference type="NCBIfam" id="TIGR00125">
    <property type="entry name" value="cyt_tran_rel"/>
    <property type="match status" value="1"/>
</dbReference>
<comment type="caution">
    <text evidence="11">The sequence shown here is derived from an EMBL/GenBank/DDBJ whole genome shotgun (WGS) entry which is preliminary data.</text>
</comment>
<proteinExistence type="inferred from homology"/>
<comment type="function">
    <text evidence="9">Reversibly transfers an adenylyl group from ATP to 4'-phosphopantetheine, yielding dephospho-CoA (dPCoA) and pyrophosphate.</text>
</comment>
<evidence type="ECO:0000256" key="6">
    <source>
        <dbReference type="ARBA" id="ARBA00022842"/>
    </source>
</evidence>
<dbReference type="UniPathway" id="UPA00241">
    <property type="reaction ID" value="UER00355"/>
</dbReference>
<comment type="pathway">
    <text evidence="9">Cofactor biosynthesis; coenzyme A biosynthesis; CoA from (R)-pantothenate: step 4/5.</text>
</comment>
<keyword evidence="12" id="KW-1185">Reference proteome</keyword>
<dbReference type="OrthoDB" id="9806661at2"/>
<keyword evidence="6 9" id="KW-0460">Magnesium</keyword>
<keyword evidence="5 9" id="KW-0067">ATP-binding</keyword>
<keyword evidence="4 9" id="KW-0547">Nucleotide-binding</keyword>
<dbReference type="GO" id="GO:0004595">
    <property type="term" value="F:pantetheine-phosphate adenylyltransferase activity"/>
    <property type="evidence" value="ECO:0007669"/>
    <property type="project" value="UniProtKB-UniRule"/>
</dbReference>
<gene>
    <name evidence="9" type="primary">coaD</name>
    <name evidence="11" type="ORF">EDC62_0915</name>
</gene>
<evidence type="ECO:0000256" key="8">
    <source>
        <dbReference type="ARBA" id="ARBA00029346"/>
    </source>
</evidence>
<comment type="cofactor">
    <cofactor evidence="9">
        <name>Mg(2+)</name>
        <dbReference type="ChEBI" id="CHEBI:18420"/>
    </cofactor>
</comment>
<organism evidence="11 12">
    <name type="scientific">Tibeticola sediminis</name>
    <dbReference type="NCBI Taxonomy" id="1917811"/>
    <lineage>
        <taxon>Bacteria</taxon>
        <taxon>Pseudomonadati</taxon>
        <taxon>Pseudomonadota</taxon>
        <taxon>Betaproteobacteria</taxon>
        <taxon>Burkholderiales</taxon>
        <taxon>Comamonadaceae</taxon>
        <taxon>Tibeticola</taxon>
    </lineage>
</organism>
<dbReference type="GO" id="GO:0005737">
    <property type="term" value="C:cytoplasm"/>
    <property type="evidence" value="ECO:0007669"/>
    <property type="project" value="UniProtKB-SubCell"/>
</dbReference>
<dbReference type="GO" id="GO:0005524">
    <property type="term" value="F:ATP binding"/>
    <property type="evidence" value="ECO:0007669"/>
    <property type="project" value="UniProtKB-KW"/>
</dbReference>
<dbReference type="Pfam" id="PF01467">
    <property type="entry name" value="CTP_transf_like"/>
    <property type="match status" value="1"/>
</dbReference>
<dbReference type="RefSeq" id="WP_124220895.1">
    <property type="nucleotide sequence ID" value="NZ_RKQL01000001.1"/>
</dbReference>
<accession>A0A3N4VJQ4</accession>
<evidence type="ECO:0000313" key="11">
    <source>
        <dbReference type="EMBL" id="RPE73204.1"/>
    </source>
</evidence>
<dbReference type="InterPro" id="IPR014729">
    <property type="entry name" value="Rossmann-like_a/b/a_fold"/>
</dbReference>
<evidence type="ECO:0000256" key="1">
    <source>
        <dbReference type="ARBA" id="ARBA00022490"/>
    </source>
</evidence>
<name>A0A3N4VJQ4_9BURK</name>
<evidence type="ECO:0000259" key="10">
    <source>
        <dbReference type="Pfam" id="PF01467"/>
    </source>
</evidence>
<feature type="binding site" evidence="9">
    <location>
        <position position="90"/>
    </location>
    <ligand>
        <name>substrate</name>
    </ligand>
</feature>
<keyword evidence="1 9" id="KW-0963">Cytoplasm</keyword>
<dbReference type="PANTHER" id="PTHR21342:SF1">
    <property type="entry name" value="PHOSPHOPANTETHEINE ADENYLYLTRANSFERASE"/>
    <property type="match status" value="1"/>
</dbReference>
<dbReference type="EMBL" id="RKQL01000001">
    <property type="protein sequence ID" value="RPE73204.1"/>
    <property type="molecule type" value="Genomic_DNA"/>
</dbReference>
<evidence type="ECO:0000256" key="7">
    <source>
        <dbReference type="ARBA" id="ARBA00022993"/>
    </source>
</evidence>
<feature type="binding site" evidence="9">
    <location>
        <position position="20"/>
    </location>
    <ligand>
        <name>ATP</name>
        <dbReference type="ChEBI" id="CHEBI:30616"/>
    </ligand>
</feature>
<dbReference type="CDD" id="cd02163">
    <property type="entry name" value="PPAT"/>
    <property type="match status" value="1"/>
</dbReference>
<dbReference type="InterPro" id="IPR001980">
    <property type="entry name" value="PPAT"/>
</dbReference>
<dbReference type="Gene3D" id="3.40.50.620">
    <property type="entry name" value="HUPs"/>
    <property type="match status" value="1"/>
</dbReference>
<comment type="subcellular location">
    <subcellularLocation>
        <location evidence="9">Cytoplasm</location>
    </subcellularLocation>
</comment>
<feature type="site" description="Transition state stabilizer" evidence="9">
    <location>
        <position position="20"/>
    </location>
</feature>
<evidence type="ECO:0000313" key="12">
    <source>
        <dbReference type="Proteomes" id="UP000272193"/>
    </source>
</evidence>
<feature type="binding site" evidence="9">
    <location>
        <begin position="12"/>
        <end position="13"/>
    </location>
    <ligand>
        <name>ATP</name>
        <dbReference type="ChEBI" id="CHEBI:30616"/>
    </ligand>
</feature>
<dbReference type="EC" id="2.7.7.3" evidence="9"/>
<evidence type="ECO:0000256" key="9">
    <source>
        <dbReference type="HAMAP-Rule" id="MF_00151"/>
    </source>
</evidence>
<dbReference type="AlphaFoldDB" id="A0A3N4VJQ4"/>
<comment type="similarity">
    <text evidence="9">Belongs to the bacterial CoaD family.</text>
</comment>
<evidence type="ECO:0000256" key="3">
    <source>
        <dbReference type="ARBA" id="ARBA00022695"/>
    </source>
</evidence>
<dbReference type="SUPFAM" id="SSF52374">
    <property type="entry name" value="Nucleotidylyl transferase"/>
    <property type="match status" value="1"/>
</dbReference>
<dbReference type="NCBIfam" id="TIGR01510">
    <property type="entry name" value="coaD_prev_kdtB"/>
    <property type="match status" value="1"/>
</dbReference>
<dbReference type="PRINTS" id="PR01020">
    <property type="entry name" value="LPSBIOSNTHSS"/>
</dbReference>
<feature type="binding site" evidence="9">
    <location>
        <position position="44"/>
    </location>
    <ligand>
        <name>substrate</name>
    </ligand>
</feature>
<protein>
    <recommendedName>
        <fullName evidence="9">Phosphopantetheine adenylyltransferase</fullName>
        <ecNumber evidence="9">2.7.7.3</ecNumber>
    </recommendedName>
    <alternativeName>
        <fullName evidence="9">Dephospho-CoA pyrophosphorylase</fullName>
    </alternativeName>
    <alternativeName>
        <fullName evidence="9">Pantetheine-phosphate adenylyltransferase</fullName>
        <shortName evidence="9">PPAT</shortName>
    </alternativeName>
</protein>
<reference evidence="11 12" key="1">
    <citation type="submission" date="2018-11" db="EMBL/GenBank/DDBJ databases">
        <title>Genomic Encyclopedia of Type Strains, Phase IV (KMG-IV): sequencing the most valuable type-strain genomes for metagenomic binning, comparative biology and taxonomic classification.</title>
        <authorList>
            <person name="Goeker M."/>
        </authorList>
    </citation>
    <scope>NUCLEOTIDE SEQUENCE [LARGE SCALE GENOMIC DNA]</scope>
    <source>
        <strain evidence="11 12">DSM 101684</strain>
    </source>
</reference>
<feature type="binding site" evidence="9">
    <location>
        <begin position="126"/>
        <end position="132"/>
    </location>
    <ligand>
        <name>ATP</name>
        <dbReference type="ChEBI" id="CHEBI:30616"/>
    </ligand>
</feature>
<comment type="subunit">
    <text evidence="9">Homohexamer.</text>
</comment>
<evidence type="ECO:0000256" key="5">
    <source>
        <dbReference type="ARBA" id="ARBA00022840"/>
    </source>
</evidence>
<keyword evidence="3 9" id="KW-0548">Nucleotidyltransferase</keyword>
<dbReference type="PANTHER" id="PTHR21342">
    <property type="entry name" value="PHOSPHOPANTETHEINE ADENYLYLTRANSFERASE"/>
    <property type="match status" value="1"/>
</dbReference>
<evidence type="ECO:0000256" key="4">
    <source>
        <dbReference type="ARBA" id="ARBA00022741"/>
    </source>
</evidence>